<evidence type="ECO:0000256" key="4">
    <source>
        <dbReference type="ARBA" id="ARBA00023014"/>
    </source>
</evidence>
<dbReference type="RefSeq" id="WP_099125889.1">
    <property type="nucleotide sequence ID" value="NZ_CAWNRH010000119.1"/>
</dbReference>
<evidence type="ECO:0000256" key="5">
    <source>
        <dbReference type="ARBA" id="ARBA00023125"/>
    </source>
</evidence>
<dbReference type="PANTHER" id="PTHR30204:SF0">
    <property type="entry name" value="REDOX-SENSITIVE TRANSCRIPTIONAL ACTIVATOR SOXR"/>
    <property type="match status" value="1"/>
</dbReference>
<dbReference type="InterPro" id="IPR010211">
    <property type="entry name" value="Redox-sen_tscrpt-act_SoxR"/>
</dbReference>
<feature type="domain" description="HTH merR-type" evidence="6">
    <location>
        <begin position="12"/>
        <end position="80"/>
    </location>
</feature>
<dbReference type="NCBIfam" id="TIGR01950">
    <property type="entry name" value="SoxR"/>
    <property type="match status" value="1"/>
</dbReference>
<evidence type="ECO:0000256" key="3">
    <source>
        <dbReference type="ARBA" id="ARBA00023004"/>
    </source>
</evidence>
<dbReference type="GO" id="GO:0003677">
    <property type="term" value="F:DNA binding"/>
    <property type="evidence" value="ECO:0007669"/>
    <property type="project" value="UniProtKB-KW"/>
</dbReference>
<keyword evidence="5" id="KW-0238">DNA-binding</keyword>
<protein>
    <recommendedName>
        <fullName evidence="1">Redox-sensitive transcriptional activator SoxR</fullName>
    </recommendedName>
</protein>
<dbReference type="SUPFAM" id="SSF46955">
    <property type="entry name" value="Putative DNA-binding domain"/>
    <property type="match status" value="1"/>
</dbReference>
<dbReference type="SMART" id="SM00422">
    <property type="entry name" value="HTH_MERR"/>
    <property type="match status" value="1"/>
</dbReference>
<evidence type="ECO:0000259" key="6">
    <source>
        <dbReference type="PROSITE" id="PS50937"/>
    </source>
</evidence>
<evidence type="ECO:0000313" key="7">
    <source>
        <dbReference type="EMBL" id="PHM63904.1"/>
    </source>
</evidence>
<gene>
    <name evidence="7" type="ORF">Xsto_03540</name>
</gene>
<dbReference type="Pfam" id="PF13411">
    <property type="entry name" value="MerR_1"/>
    <property type="match status" value="1"/>
</dbReference>
<dbReference type="GO" id="GO:0006979">
    <property type="term" value="P:response to oxidative stress"/>
    <property type="evidence" value="ECO:0007669"/>
    <property type="project" value="InterPro"/>
</dbReference>
<dbReference type="GO" id="GO:0003700">
    <property type="term" value="F:DNA-binding transcription factor activity"/>
    <property type="evidence" value="ECO:0007669"/>
    <property type="project" value="InterPro"/>
</dbReference>
<dbReference type="InterPro" id="IPR047057">
    <property type="entry name" value="MerR_fam"/>
</dbReference>
<dbReference type="CDD" id="cd01110">
    <property type="entry name" value="HTH_SoxR"/>
    <property type="match status" value="1"/>
</dbReference>
<dbReference type="EMBL" id="NJAJ01000043">
    <property type="protein sequence ID" value="PHM63904.1"/>
    <property type="molecule type" value="Genomic_DNA"/>
</dbReference>
<dbReference type="PROSITE" id="PS00552">
    <property type="entry name" value="HTH_MERR_1"/>
    <property type="match status" value="1"/>
</dbReference>
<dbReference type="InterPro" id="IPR009061">
    <property type="entry name" value="DNA-bd_dom_put_sf"/>
</dbReference>
<dbReference type="InterPro" id="IPR000551">
    <property type="entry name" value="MerR-type_HTH_dom"/>
</dbReference>
<evidence type="ECO:0000256" key="1">
    <source>
        <dbReference type="ARBA" id="ARBA00014474"/>
    </source>
</evidence>
<comment type="caution">
    <text evidence="7">The sequence shown here is derived from an EMBL/GenBank/DDBJ whole genome shotgun (WGS) entry which is preliminary data.</text>
</comment>
<name>A0A2D0KKD6_9GAMM</name>
<evidence type="ECO:0000256" key="2">
    <source>
        <dbReference type="ARBA" id="ARBA00022714"/>
    </source>
</evidence>
<dbReference type="AlphaFoldDB" id="A0A2D0KKD6"/>
<sequence>MEKNKHIDINRALTVGEVAKRSGVAISTLHFYESKGLIKSSRNAGNQRRFPAVVLRYIAIIKVAQSTGIPLKEIQEVLSQFPPNSKLTAEQWRILSSQWRDTLEQRITKLTHLRDYLDSCIGCGCLSLTECPLRNPNDILGKTGTGARMFEQEYD</sequence>
<reference evidence="7 8" key="1">
    <citation type="journal article" date="2017" name="Nat. Microbiol.">
        <title>Natural product diversity associated with the nematode symbionts Photorhabdus and Xenorhabdus.</title>
        <authorList>
            <person name="Tobias N.J."/>
            <person name="Wolff H."/>
            <person name="Djahanschiri B."/>
            <person name="Grundmann F."/>
            <person name="Kronenwerth M."/>
            <person name="Shi Y.M."/>
            <person name="Simonyi S."/>
            <person name="Grun P."/>
            <person name="Shapiro-Ilan D."/>
            <person name="Pidot S.J."/>
            <person name="Stinear T.P."/>
            <person name="Ebersberger I."/>
            <person name="Bode H.B."/>
        </authorList>
    </citation>
    <scope>NUCLEOTIDE SEQUENCE [LARGE SCALE GENOMIC DNA]</scope>
    <source>
        <strain evidence="7 8">DSM 17904</strain>
    </source>
</reference>
<keyword evidence="8" id="KW-1185">Reference proteome</keyword>
<dbReference type="PANTHER" id="PTHR30204">
    <property type="entry name" value="REDOX-CYCLING DRUG-SENSING TRANSCRIPTIONAL ACTIVATOR SOXR"/>
    <property type="match status" value="1"/>
</dbReference>
<proteinExistence type="predicted"/>
<dbReference type="GO" id="GO:0051537">
    <property type="term" value="F:2 iron, 2 sulfur cluster binding"/>
    <property type="evidence" value="ECO:0007669"/>
    <property type="project" value="UniProtKB-KW"/>
</dbReference>
<dbReference type="PROSITE" id="PS50937">
    <property type="entry name" value="HTH_MERR_2"/>
    <property type="match status" value="1"/>
</dbReference>
<dbReference type="Proteomes" id="UP000222366">
    <property type="component" value="Unassembled WGS sequence"/>
</dbReference>
<keyword evidence="2" id="KW-0479">Metal-binding</keyword>
<accession>A0A2D0KKD6</accession>
<dbReference type="Gene3D" id="1.10.1660.10">
    <property type="match status" value="1"/>
</dbReference>
<keyword evidence="3" id="KW-0408">Iron</keyword>
<keyword evidence="4" id="KW-0411">Iron-sulfur</keyword>
<dbReference type="PRINTS" id="PR00040">
    <property type="entry name" value="HTHMERR"/>
</dbReference>
<evidence type="ECO:0000313" key="8">
    <source>
        <dbReference type="Proteomes" id="UP000222366"/>
    </source>
</evidence>
<organism evidence="7 8">
    <name type="scientific">Xenorhabdus stockiae</name>
    <dbReference type="NCBI Taxonomy" id="351614"/>
    <lineage>
        <taxon>Bacteria</taxon>
        <taxon>Pseudomonadati</taxon>
        <taxon>Pseudomonadota</taxon>
        <taxon>Gammaproteobacteria</taxon>
        <taxon>Enterobacterales</taxon>
        <taxon>Morganellaceae</taxon>
        <taxon>Xenorhabdus</taxon>
    </lineage>
</organism>
<keyword evidence="2" id="KW-0001">2Fe-2S</keyword>